<keyword evidence="1" id="KW-1133">Transmembrane helix</keyword>
<reference evidence="2" key="1">
    <citation type="journal article" date="2023" name="Nat. Commun.">
        <title>Diploid and tetraploid genomes of Acorus and the evolution of monocots.</title>
        <authorList>
            <person name="Ma L."/>
            <person name="Liu K.W."/>
            <person name="Li Z."/>
            <person name="Hsiao Y.Y."/>
            <person name="Qi Y."/>
            <person name="Fu T."/>
            <person name="Tang G.D."/>
            <person name="Zhang D."/>
            <person name="Sun W.H."/>
            <person name="Liu D.K."/>
            <person name="Li Y."/>
            <person name="Chen G.Z."/>
            <person name="Liu X.D."/>
            <person name="Liao X.Y."/>
            <person name="Jiang Y.T."/>
            <person name="Yu X."/>
            <person name="Hao Y."/>
            <person name="Huang J."/>
            <person name="Zhao X.W."/>
            <person name="Ke S."/>
            <person name="Chen Y.Y."/>
            <person name="Wu W.L."/>
            <person name="Hsu J.L."/>
            <person name="Lin Y.F."/>
            <person name="Huang M.D."/>
            <person name="Li C.Y."/>
            <person name="Huang L."/>
            <person name="Wang Z.W."/>
            <person name="Zhao X."/>
            <person name="Zhong W.Y."/>
            <person name="Peng D.H."/>
            <person name="Ahmad S."/>
            <person name="Lan S."/>
            <person name="Zhang J.S."/>
            <person name="Tsai W.C."/>
            <person name="Van de Peer Y."/>
            <person name="Liu Z.J."/>
        </authorList>
    </citation>
    <scope>NUCLEOTIDE SEQUENCE</scope>
    <source>
        <strain evidence="2">CP</strain>
    </source>
</reference>
<comment type="caution">
    <text evidence="2">The sequence shown here is derived from an EMBL/GenBank/DDBJ whole genome shotgun (WGS) entry which is preliminary data.</text>
</comment>
<dbReference type="PANTHER" id="PTHR47723:SF19">
    <property type="entry name" value="POLYNUCLEOTIDYL TRANSFERASE, RIBONUCLEASE H-LIKE SUPERFAMILY PROTEIN"/>
    <property type="match status" value="1"/>
</dbReference>
<reference evidence="2" key="2">
    <citation type="submission" date="2023-06" db="EMBL/GenBank/DDBJ databases">
        <authorList>
            <person name="Ma L."/>
            <person name="Liu K.-W."/>
            <person name="Li Z."/>
            <person name="Hsiao Y.-Y."/>
            <person name="Qi Y."/>
            <person name="Fu T."/>
            <person name="Tang G."/>
            <person name="Zhang D."/>
            <person name="Sun W.-H."/>
            <person name="Liu D.-K."/>
            <person name="Li Y."/>
            <person name="Chen G.-Z."/>
            <person name="Liu X.-D."/>
            <person name="Liao X.-Y."/>
            <person name="Jiang Y.-T."/>
            <person name="Yu X."/>
            <person name="Hao Y."/>
            <person name="Huang J."/>
            <person name="Zhao X.-W."/>
            <person name="Ke S."/>
            <person name="Chen Y.-Y."/>
            <person name="Wu W.-L."/>
            <person name="Hsu J.-L."/>
            <person name="Lin Y.-F."/>
            <person name="Huang M.-D."/>
            <person name="Li C.-Y."/>
            <person name="Huang L."/>
            <person name="Wang Z.-W."/>
            <person name="Zhao X."/>
            <person name="Zhong W.-Y."/>
            <person name="Peng D.-H."/>
            <person name="Ahmad S."/>
            <person name="Lan S."/>
            <person name="Zhang J.-S."/>
            <person name="Tsai W.-C."/>
            <person name="Van De Peer Y."/>
            <person name="Liu Z.-J."/>
        </authorList>
    </citation>
    <scope>NUCLEOTIDE SEQUENCE</scope>
    <source>
        <strain evidence="2">CP</strain>
        <tissue evidence="2">Leaves</tissue>
    </source>
</reference>
<feature type="transmembrane region" description="Helical" evidence="1">
    <location>
        <begin position="203"/>
        <end position="221"/>
    </location>
</feature>
<proteinExistence type="predicted"/>
<dbReference type="EMBL" id="JAUJYO010000012">
    <property type="protein sequence ID" value="KAK1301378.1"/>
    <property type="molecule type" value="Genomic_DNA"/>
</dbReference>
<protein>
    <recommendedName>
        <fullName evidence="4">RNase H type-1 domain-containing protein</fullName>
    </recommendedName>
</protein>
<evidence type="ECO:0000313" key="2">
    <source>
        <dbReference type="EMBL" id="KAK1301378.1"/>
    </source>
</evidence>
<accession>A0AAV9DJV3</accession>
<keyword evidence="1" id="KW-0472">Membrane</keyword>
<organism evidence="2 3">
    <name type="scientific">Acorus calamus</name>
    <name type="common">Sweet flag</name>
    <dbReference type="NCBI Taxonomy" id="4465"/>
    <lineage>
        <taxon>Eukaryota</taxon>
        <taxon>Viridiplantae</taxon>
        <taxon>Streptophyta</taxon>
        <taxon>Embryophyta</taxon>
        <taxon>Tracheophyta</taxon>
        <taxon>Spermatophyta</taxon>
        <taxon>Magnoliopsida</taxon>
        <taxon>Liliopsida</taxon>
        <taxon>Acoraceae</taxon>
        <taxon>Acorus</taxon>
    </lineage>
</organism>
<keyword evidence="3" id="KW-1185">Reference proteome</keyword>
<sequence>MTRIAYARVCVEVDVGFELPDEVFVEDTPHVTPIPVLLTIDSIDDGSDSTNSMAVPVSINDDVMVEASLEHKSDPPPVMLFDPRVVLSSTVDKGNDFTLQVVLHPESVDSQPQDLNPRKSRCIKADLRKAFDRVRWDYLQHRKLLREDTLVDILTLTIMSLTYPLPMILCFSLTVLHPRPRVLRSQRKQSILFTRSSGDLSGLGARPIAINVLLSGIWCVLPDRKKNDFITEVTWKPPPPGWIKINSDGSLGDDRFAYVAVVQDYFRNGLMALAARTRFASINVLELKGIAEGLKLCLRLGNIEFFASLSLSRKERE</sequence>
<evidence type="ECO:0008006" key="4">
    <source>
        <dbReference type="Google" id="ProtNLM"/>
    </source>
</evidence>
<keyword evidence="1" id="KW-0812">Transmembrane</keyword>
<name>A0AAV9DJV3_ACOCL</name>
<dbReference type="InterPro" id="IPR053151">
    <property type="entry name" value="RNase_H-like"/>
</dbReference>
<evidence type="ECO:0000313" key="3">
    <source>
        <dbReference type="Proteomes" id="UP001180020"/>
    </source>
</evidence>
<gene>
    <name evidence="2" type="ORF">QJS10_CPB12g00469</name>
</gene>
<dbReference type="PANTHER" id="PTHR47723">
    <property type="entry name" value="OS05G0353850 PROTEIN"/>
    <property type="match status" value="1"/>
</dbReference>
<dbReference type="Proteomes" id="UP001180020">
    <property type="component" value="Unassembled WGS sequence"/>
</dbReference>
<feature type="transmembrane region" description="Helical" evidence="1">
    <location>
        <begin position="150"/>
        <end position="176"/>
    </location>
</feature>
<evidence type="ECO:0000256" key="1">
    <source>
        <dbReference type="SAM" id="Phobius"/>
    </source>
</evidence>
<dbReference type="AlphaFoldDB" id="A0AAV9DJV3"/>